<sequence length="141" mass="15787">MDMDALPLALAEPPSEANLRTNSAGIQLCLLQEQDPRGNAGQRIGVRSAVGDWIGRWWGFEGGGLGYVKLTGNAAQCLATYSPRCVLNEFRLLHINYHGLAKRQSQAQTSNQTWTWTTRRTWRDSETETKTETPTKTERAH</sequence>
<organism evidence="2">
    <name type="scientific">Drosophila melanogaster</name>
    <name type="common">Fruit fly</name>
    <dbReference type="NCBI Taxonomy" id="7227"/>
    <lineage>
        <taxon>Eukaryota</taxon>
        <taxon>Metazoa</taxon>
        <taxon>Ecdysozoa</taxon>
        <taxon>Arthropoda</taxon>
        <taxon>Hexapoda</taxon>
        <taxon>Insecta</taxon>
        <taxon>Pterygota</taxon>
        <taxon>Neoptera</taxon>
        <taxon>Endopterygota</taxon>
        <taxon>Diptera</taxon>
        <taxon>Brachycera</taxon>
        <taxon>Muscomorpha</taxon>
        <taxon>Ephydroidea</taxon>
        <taxon>Drosophilidae</taxon>
        <taxon>Drosophila</taxon>
        <taxon>Sophophora</taxon>
    </lineage>
</organism>
<proteinExistence type="predicted"/>
<name>Q6ILC7_DROME</name>
<evidence type="ECO:0000256" key="1">
    <source>
        <dbReference type="SAM" id="MobiDB-lite"/>
    </source>
</evidence>
<gene>
    <name evidence="2" type="ORF">HDC09719</name>
</gene>
<feature type="compositionally biased region" description="Basic and acidic residues" evidence="1">
    <location>
        <begin position="121"/>
        <end position="141"/>
    </location>
</feature>
<accession>Q6ILC7</accession>
<protein>
    <submittedName>
        <fullName evidence="2">HDC09719</fullName>
    </submittedName>
</protein>
<reference evidence="2" key="1">
    <citation type="journal article" date="2003" name="Genome Biol.">
        <title>An integrated gene annotation and transcriptional profiling approach towards the full gene content of the Drosophila genome.</title>
        <authorList>
            <person name="Hild M."/>
            <person name="Beckmann B."/>
            <person name="Haas S.A."/>
            <person name="Koch B."/>
            <person name="Solovyev V."/>
            <person name="Busold C."/>
            <person name="Fellenberg K."/>
            <person name="Boutros M."/>
            <person name="Vingron M."/>
            <person name="Sauer F."/>
            <person name="Hoheisel J.D."/>
            <person name="Paro R."/>
        </authorList>
    </citation>
    <scope>NUCLEOTIDE SEQUENCE</scope>
</reference>
<dbReference type="EMBL" id="BK002089">
    <property type="protein sequence ID" value="DAA02934.1"/>
    <property type="molecule type" value="Genomic_DNA"/>
</dbReference>
<dbReference type="AlphaFoldDB" id="Q6ILC7"/>
<evidence type="ECO:0000313" key="2">
    <source>
        <dbReference type="EMBL" id="DAA02934.1"/>
    </source>
</evidence>
<feature type="region of interest" description="Disordered" evidence="1">
    <location>
        <begin position="120"/>
        <end position="141"/>
    </location>
</feature>